<keyword evidence="3" id="KW-1185">Reference proteome</keyword>
<comment type="caution">
    <text evidence="2">The sequence shown here is derived from an EMBL/GenBank/DDBJ whole genome shotgun (WGS) entry which is preliminary data.</text>
</comment>
<dbReference type="Proteomes" id="UP000764110">
    <property type="component" value="Unassembled WGS sequence"/>
</dbReference>
<organism evidence="2 3">
    <name type="scientific">Metarhizium humberi</name>
    <dbReference type="NCBI Taxonomy" id="2596975"/>
    <lineage>
        <taxon>Eukaryota</taxon>
        <taxon>Fungi</taxon>
        <taxon>Dikarya</taxon>
        <taxon>Ascomycota</taxon>
        <taxon>Pezizomycotina</taxon>
        <taxon>Sordariomycetes</taxon>
        <taxon>Hypocreomycetidae</taxon>
        <taxon>Hypocreales</taxon>
        <taxon>Clavicipitaceae</taxon>
        <taxon>Metarhizium</taxon>
    </lineage>
</organism>
<feature type="region of interest" description="Disordered" evidence="1">
    <location>
        <begin position="246"/>
        <end position="265"/>
    </location>
</feature>
<gene>
    <name evidence="2" type="ORF">MHUMG1_07282</name>
</gene>
<evidence type="ECO:0000256" key="1">
    <source>
        <dbReference type="SAM" id="MobiDB-lite"/>
    </source>
</evidence>
<evidence type="ECO:0000313" key="2">
    <source>
        <dbReference type="EMBL" id="KAH0594984.1"/>
    </source>
</evidence>
<protein>
    <submittedName>
        <fullName evidence="2">Uncharacterized protein</fullName>
    </submittedName>
</protein>
<dbReference type="EMBL" id="JACEFI010000014">
    <property type="protein sequence ID" value="KAH0594984.1"/>
    <property type="molecule type" value="Genomic_DNA"/>
</dbReference>
<dbReference type="AlphaFoldDB" id="A0A9P8M925"/>
<sequence length="265" mass="29047">MQKTATDATIRTTTDAATPTAMTTKQIPPYESFLSLCGLNRAFAAVPAMRMLVCLGSSAGVARDSEGAKYLTSFPSILRGTTSYVVSEAGNEDIKGSSRLVCDTEWSLVDNPFAWAASPSTAMESSNCTSKVKAAMLLRASANYKRPGYTLDAESKTAIVLAAQQTWTYITSTLSRLIHHPPPLVFLEASRFPERGEIHVVNAQFHTFDWFQGPQVHVYEALPNGRQEPVPWGRQLISLLPFVTGPSREEAQTSSQQQSRKRQVD</sequence>
<reference evidence="2 3" key="1">
    <citation type="submission" date="2020-07" db="EMBL/GenBank/DDBJ databases">
        <title>Metarhizium humberi genome.</title>
        <authorList>
            <person name="Lysoe E."/>
        </authorList>
    </citation>
    <scope>NUCLEOTIDE SEQUENCE [LARGE SCALE GENOMIC DNA]</scope>
    <source>
        <strain evidence="2 3">ESALQ1638</strain>
    </source>
</reference>
<proteinExistence type="predicted"/>
<name>A0A9P8M925_9HYPO</name>
<evidence type="ECO:0000313" key="3">
    <source>
        <dbReference type="Proteomes" id="UP000764110"/>
    </source>
</evidence>
<accession>A0A9P8M925</accession>